<dbReference type="Gene3D" id="3.40.50.1820">
    <property type="entry name" value="alpha/beta hydrolase"/>
    <property type="match status" value="1"/>
</dbReference>
<dbReference type="EMBL" id="NWUO01000001">
    <property type="protein sequence ID" value="PNS13483.1"/>
    <property type="molecule type" value="Genomic_DNA"/>
</dbReference>
<keyword evidence="3" id="KW-0479">Metal-binding</keyword>
<accession>A0A2K1QEN4</accession>
<dbReference type="GO" id="GO:0052689">
    <property type="term" value="F:carboxylic ester hydrolase activity"/>
    <property type="evidence" value="ECO:0007669"/>
    <property type="project" value="UniProtKB-KW"/>
</dbReference>
<name>A0A2K1QEN4_9GAMM</name>
<evidence type="ECO:0000256" key="1">
    <source>
        <dbReference type="ARBA" id="ARBA00006249"/>
    </source>
</evidence>
<keyword evidence="5 9" id="KW-0378">Hydrolase</keyword>
<dbReference type="PANTHER" id="PTHR33938:SF15">
    <property type="entry name" value="FERULOYL ESTERASE B-RELATED"/>
    <property type="match status" value="1"/>
</dbReference>
<dbReference type="GO" id="GO:0046872">
    <property type="term" value="F:metal ion binding"/>
    <property type="evidence" value="ECO:0007669"/>
    <property type="project" value="UniProtKB-KW"/>
</dbReference>
<keyword evidence="2" id="KW-0719">Serine esterase</keyword>
<evidence type="ECO:0000256" key="4">
    <source>
        <dbReference type="ARBA" id="ARBA00022729"/>
    </source>
</evidence>
<dbReference type="Pfam" id="PF07519">
    <property type="entry name" value="Tannase"/>
    <property type="match status" value="1"/>
</dbReference>
<protein>
    <submittedName>
        <fullName evidence="9">Tannase/feruloyl esterase family alpha/beta hydrolase</fullName>
    </submittedName>
</protein>
<evidence type="ECO:0000256" key="5">
    <source>
        <dbReference type="ARBA" id="ARBA00022801"/>
    </source>
</evidence>
<gene>
    <name evidence="9" type="ORF">COO59_01335</name>
</gene>
<keyword evidence="4 8" id="KW-0732">Signal</keyword>
<evidence type="ECO:0000256" key="3">
    <source>
        <dbReference type="ARBA" id="ARBA00022723"/>
    </source>
</evidence>
<dbReference type="SUPFAM" id="SSF53474">
    <property type="entry name" value="alpha/beta-Hydrolases"/>
    <property type="match status" value="1"/>
</dbReference>
<evidence type="ECO:0000256" key="8">
    <source>
        <dbReference type="SAM" id="SignalP"/>
    </source>
</evidence>
<evidence type="ECO:0000256" key="2">
    <source>
        <dbReference type="ARBA" id="ARBA00022487"/>
    </source>
</evidence>
<dbReference type="Proteomes" id="UP000236345">
    <property type="component" value="Unassembled WGS sequence"/>
</dbReference>
<dbReference type="OrthoDB" id="7197884at2"/>
<keyword evidence="6" id="KW-0106">Calcium</keyword>
<comment type="similarity">
    <text evidence="1">Belongs to the tannase family.</text>
</comment>
<keyword evidence="10" id="KW-1185">Reference proteome</keyword>
<dbReference type="RefSeq" id="WP_103058033.1">
    <property type="nucleotide sequence ID" value="NZ_BSOF01000028.1"/>
</dbReference>
<evidence type="ECO:0000313" key="9">
    <source>
        <dbReference type="EMBL" id="PNS13483.1"/>
    </source>
</evidence>
<organism evidence="9 10">
    <name type="scientific">Mixta theicola</name>
    <dbReference type="NCBI Taxonomy" id="1458355"/>
    <lineage>
        <taxon>Bacteria</taxon>
        <taxon>Pseudomonadati</taxon>
        <taxon>Pseudomonadota</taxon>
        <taxon>Gammaproteobacteria</taxon>
        <taxon>Enterobacterales</taxon>
        <taxon>Erwiniaceae</taxon>
        <taxon>Mixta</taxon>
    </lineage>
</organism>
<dbReference type="PANTHER" id="PTHR33938">
    <property type="entry name" value="FERULOYL ESTERASE B-RELATED"/>
    <property type="match status" value="1"/>
</dbReference>
<feature type="signal peptide" evidence="8">
    <location>
        <begin position="1"/>
        <end position="26"/>
    </location>
</feature>
<keyword evidence="7" id="KW-1015">Disulfide bond</keyword>
<evidence type="ECO:0000256" key="6">
    <source>
        <dbReference type="ARBA" id="ARBA00022837"/>
    </source>
</evidence>
<dbReference type="InterPro" id="IPR011118">
    <property type="entry name" value="Tannase/feruloyl_esterase"/>
</dbReference>
<evidence type="ECO:0000256" key="7">
    <source>
        <dbReference type="ARBA" id="ARBA00023157"/>
    </source>
</evidence>
<dbReference type="AlphaFoldDB" id="A0A2K1QEN4"/>
<comment type="caution">
    <text evidence="9">The sequence shown here is derived from an EMBL/GenBank/DDBJ whole genome shotgun (WGS) entry which is preliminary data.</text>
</comment>
<reference evidence="10" key="1">
    <citation type="submission" date="2017-09" db="EMBL/GenBank/DDBJ databases">
        <authorList>
            <person name="Palmer M."/>
            <person name="Steenkamp E.T."/>
            <person name="Coetzee M.P."/>
            <person name="Avontuur J.R."/>
            <person name="Van Zyl E."/>
            <person name="Chan W.-Y."/>
            <person name="Blom J."/>
            <person name="Venter S.N."/>
        </authorList>
    </citation>
    <scope>NUCLEOTIDE SEQUENCE [LARGE SCALE GENOMIC DNA]</scope>
    <source>
        <strain evidence="10">QC88-366</strain>
    </source>
</reference>
<sequence length="580" mass="63322">MKTKIFYSLPLLSLLAVFLILPKAYAADLALMQPSVGCDSLKTIDLTDIGGKGSKVDSTSVIKLNNAQWCKVEGTLAPEIGFRLLLPADHWNQRYMQVGCGGLCGSITLQPGAAAGCAPLNSNGFAVAATNMGHREEETNWGNDRQKRSDFAWRGEHLTALAAKKLIAAFYQKPAAFSYFNGCSDGGREALMAAQRFPHDFNGIVAGAAAMNFQVQNAMYHTWQVVSNRDKDGNALLTAKDLPLIHQAVMNQCDALDGQKDGLIAAPEACHPRLEVLRCKAEQQGKCLSDAQLTALKKLYDGPRDVKTGRKLIVGGPQYGSELAWQGVFIPAEAHQPVMSAMIALSSLRYVHFAINPAPGFTLSDVKFDQATFDQLSRLHNLYDATNPDLRAFARAGGKLIIWHGWADPHISPLNSIAYHHALGKEMGTSQRQAFERLYLLPGVYHCSNGEGPSLVDFMTPVMNWVENGQAPEAVTTWQASPQQNNSFGQPVGAEGKPTSQAALMQEGKPSRLNLPDMKLETIPANAASRPVYPYPQYAVWNGKGDVKQAASYVPKKLPVINEHYDWAGSGFYQPYQFIN</sequence>
<dbReference type="InterPro" id="IPR029058">
    <property type="entry name" value="AB_hydrolase_fold"/>
</dbReference>
<feature type="chain" id="PRO_5014358006" evidence="8">
    <location>
        <begin position="27"/>
        <end position="580"/>
    </location>
</feature>
<evidence type="ECO:0000313" key="10">
    <source>
        <dbReference type="Proteomes" id="UP000236345"/>
    </source>
</evidence>
<proteinExistence type="inferred from homology"/>